<evidence type="ECO:0000256" key="1">
    <source>
        <dbReference type="ARBA" id="ARBA00023004"/>
    </source>
</evidence>
<sequence>MEQRLKDLPPGSHGEVIGYSLADRGYKDRLLAMGLTKGTRFTVLRIAPLGDPVEISVRDFTLSLRKGEAEMLIVRKVAV</sequence>
<dbReference type="PANTHER" id="PTHR42954:SF2">
    <property type="entry name" value="FE(2+) TRANSPORT PROTEIN A"/>
    <property type="match status" value="1"/>
</dbReference>
<dbReference type="InterPro" id="IPR038157">
    <property type="entry name" value="FeoA_core_dom"/>
</dbReference>
<dbReference type="Pfam" id="PF04023">
    <property type="entry name" value="FeoA"/>
    <property type="match status" value="1"/>
</dbReference>
<dbReference type="PANTHER" id="PTHR42954">
    <property type="entry name" value="FE(2+) TRANSPORT PROTEIN A"/>
    <property type="match status" value="1"/>
</dbReference>
<dbReference type="Gene3D" id="2.30.30.90">
    <property type="match status" value="1"/>
</dbReference>
<proteinExistence type="predicted"/>
<comment type="caution">
    <text evidence="3">The sequence shown here is derived from an EMBL/GenBank/DDBJ whole genome shotgun (WGS) entry which is preliminary data.</text>
</comment>
<keyword evidence="1" id="KW-0408">Iron</keyword>
<dbReference type="GO" id="GO:0046914">
    <property type="term" value="F:transition metal ion binding"/>
    <property type="evidence" value="ECO:0007669"/>
    <property type="project" value="InterPro"/>
</dbReference>
<evidence type="ECO:0000259" key="2">
    <source>
        <dbReference type="SMART" id="SM00899"/>
    </source>
</evidence>
<dbReference type="AlphaFoldDB" id="A0A644TN98"/>
<accession>A0A644TN98</accession>
<dbReference type="SMART" id="SM00899">
    <property type="entry name" value="FeoA"/>
    <property type="match status" value="1"/>
</dbReference>
<gene>
    <name evidence="3" type="primary">feoA</name>
    <name evidence="3" type="ORF">SDC9_13515</name>
</gene>
<dbReference type="InterPro" id="IPR007167">
    <property type="entry name" value="Fe-transptr_FeoA-like"/>
</dbReference>
<name>A0A644TN98_9ZZZZ</name>
<evidence type="ECO:0000313" key="3">
    <source>
        <dbReference type="EMBL" id="MPL67812.1"/>
    </source>
</evidence>
<reference evidence="3" key="1">
    <citation type="submission" date="2019-08" db="EMBL/GenBank/DDBJ databases">
        <authorList>
            <person name="Kucharzyk K."/>
            <person name="Murdoch R.W."/>
            <person name="Higgins S."/>
            <person name="Loffler F."/>
        </authorList>
    </citation>
    <scope>NUCLEOTIDE SEQUENCE</scope>
</reference>
<dbReference type="EMBL" id="VSSQ01000038">
    <property type="protein sequence ID" value="MPL67812.1"/>
    <property type="molecule type" value="Genomic_DNA"/>
</dbReference>
<protein>
    <submittedName>
        <fullName evidence="3">Fe(2+) transport protein A</fullName>
    </submittedName>
</protein>
<dbReference type="InterPro" id="IPR008988">
    <property type="entry name" value="Transcriptional_repressor_C"/>
</dbReference>
<dbReference type="InterPro" id="IPR052713">
    <property type="entry name" value="FeoA"/>
</dbReference>
<organism evidence="3">
    <name type="scientific">bioreactor metagenome</name>
    <dbReference type="NCBI Taxonomy" id="1076179"/>
    <lineage>
        <taxon>unclassified sequences</taxon>
        <taxon>metagenomes</taxon>
        <taxon>ecological metagenomes</taxon>
    </lineage>
</organism>
<feature type="domain" description="Ferrous iron transporter FeoA-like" evidence="2">
    <location>
        <begin position="3"/>
        <end position="76"/>
    </location>
</feature>
<dbReference type="SUPFAM" id="SSF50037">
    <property type="entry name" value="C-terminal domain of transcriptional repressors"/>
    <property type="match status" value="1"/>
</dbReference>